<reference evidence="1" key="1">
    <citation type="submission" date="2023-07" db="EMBL/GenBank/DDBJ databases">
        <authorList>
            <consortium name="AG Swart"/>
            <person name="Singh M."/>
            <person name="Singh A."/>
            <person name="Seah K."/>
            <person name="Emmerich C."/>
        </authorList>
    </citation>
    <scope>NUCLEOTIDE SEQUENCE</scope>
    <source>
        <strain evidence="1">DP1</strain>
    </source>
</reference>
<comment type="caution">
    <text evidence="1">The sequence shown here is derived from an EMBL/GenBank/DDBJ whole genome shotgun (WGS) entry which is preliminary data.</text>
</comment>
<dbReference type="Proteomes" id="UP001295684">
    <property type="component" value="Unassembled WGS sequence"/>
</dbReference>
<proteinExistence type="predicted"/>
<dbReference type="EMBL" id="CAMPGE010018936">
    <property type="protein sequence ID" value="CAI2377305.1"/>
    <property type="molecule type" value="Genomic_DNA"/>
</dbReference>
<name>A0AAD1XS64_EUPCR</name>
<evidence type="ECO:0000313" key="2">
    <source>
        <dbReference type="Proteomes" id="UP001295684"/>
    </source>
</evidence>
<sequence length="129" mass="15199">MDCKDISIIQVNQGTWGLLINHYEAIVLRQGKGKSSNYILQYITCFCSKNLHRDFRIRNFTICAQRRGIGIKIDVVSHPEFLSLIHPDIWCFKTRHETKDKIFLEVMPHQYSNIGFIRYDNRFLTPVPI</sequence>
<keyword evidence="2" id="KW-1185">Reference proteome</keyword>
<dbReference type="AlphaFoldDB" id="A0AAD1XS64"/>
<accession>A0AAD1XS64</accession>
<gene>
    <name evidence="1" type="ORF">ECRASSUSDP1_LOCUS18688</name>
</gene>
<organism evidence="1 2">
    <name type="scientific">Euplotes crassus</name>
    <dbReference type="NCBI Taxonomy" id="5936"/>
    <lineage>
        <taxon>Eukaryota</taxon>
        <taxon>Sar</taxon>
        <taxon>Alveolata</taxon>
        <taxon>Ciliophora</taxon>
        <taxon>Intramacronucleata</taxon>
        <taxon>Spirotrichea</taxon>
        <taxon>Hypotrichia</taxon>
        <taxon>Euplotida</taxon>
        <taxon>Euplotidae</taxon>
        <taxon>Moneuplotes</taxon>
    </lineage>
</organism>
<evidence type="ECO:0000313" key="1">
    <source>
        <dbReference type="EMBL" id="CAI2377305.1"/>
    </source>
</evidence>
<protein>
    <submittedName>
        <fullName evidence="1">Uncharacterized protein</fullName>
    </submittedName>
</protein>